<evidence type="ECO:0000313" key="3">
    <source>
        <dbReference type="EMBL" id="KAF2461965.1"/>
    </source>
</evidence>
<dbReference type="OrthoDB" id="10267235at2759"/>
<sequence>MERAAEISVERLSGALTNAVYVVSPPKNLPPRTESANSASGETNQTPAPAPVKPPNKLLLRIYGPQVEHLIDRDAELQILQRLARKNIGPRLLGTFKNGRFEEFFHARALNPADLRNPDISRQIAKRMRELHEGIELLPEERERGPYVWQNWDKWVERCEKVITYVDRKTREENRRRAEQANGVPYRKREFVCGVEWTFFKETVDKYRAWLDEKYGGPDRLRDRLVFAHNDTQYGNILRLVPAGESPLLLPANQHKRLIVIDFEYANANMPGLEFANHFVSCVPFKPPSLPPSLPPTHSPRISHAFLLHGERRGRAR</sequence>
<gene>
    <name evidence="3" type="ORF">BDY21DRAFT_330142</name>
</gene>
<name>A0A6A6PD98_9PEZI</name>
<dbReference type="EMBL" id="MU001670">
    <property type="protein sequence ID" value="KAF2461965.1"/>
    <property type="molecule type" value="Genomic_DNA"/>
</dbReference>
<dbReference type="Pfam" id="PF01633">
    <property type="entry name" value="Choline_kinase"/>
    <property type="match status" value="1"/>
</dbReference>
<dbReference type="Proteomes" id="UP000799766">
    <property type="component" value="Unassembled WGS sequence"/>
</dbReference>
<evidence type="ECO:0000313" key="4">
    <source>
        <dbReference type="Proteomes" id="UP000799766"/>
    </source>
</evidence>
<organism evidence="3 4">
    <name type="scientific">Lineolata rhizophorae</name>
    <dbReference type="NCBI Taxonomy" id="578093"/>
    <lineage>
        <taxon>Eukaryota</taxon>
        <taxon>Fungi</taxon>
        <taxon>Dikarya</taxon>
        <taxon>Ascomycota</taxon>
        <taxon>Pezizomycotina</taxon>
        <taxon>Dothideomycetes</taxon>
        <taxon>Dothideomycetes incertae sedis</taxon>
        <taxon>Lineolatales</taxon>
        <taxon>Lineolataceae</taxon>
        <taxon>Lineolata</taxon>
    </lineage>
</organism>
<evidence type="ECO:0000256" key="2">
    <source>
        <dbReference type="SAM" id="MobiDB-lite"/>
    </source>
</evidence>
<dbReference type="Gene3D" id="3.90.1200.10">
    <property type="match status" value="1"/>
</dbReference>
<dbReference type="PANTHER" id="PTHR22603">
    <property type="entry name" value="CHOLINE/ETHANOALAMINE KINASE"/>
    <property type="match status" value="1"/>
</dbReference>
<evidence type="ECO:0000256" key="1">
    <source>
        <dbReference type="ARBA" id="ARBA00038211"/>
    </source>
</evidence>
<protein>
    <submittedName>
        <fullName evidence="3">Kinase-like domain-containing protein</fullName>
    </submittedName>
</protein>
<dbReference type="InterPro" id="IPR011009">
    <property type="entry name" value="Kinase-like_dom_sf"/>
</dbReference>
<proteinExistence type="inferred from homology"/>
<feature type="region of interest" description="Disordered" evidence="2">
    <location>
        <begin position="24"/>
        <end position="53"/>
    </location>
</feature>
<dbReference type="GO" id="GO:0006646">
    <property type="term" value="P:phosphatidylethanolamine biosynthetic process"/>
    <property type="evidence" value="ECO:0007669"/>
    <property type="project" value="TreeGrafter"/>
</dbReference>
<keyword evidence="3" id="KW-0808">Transferase</keyword>
<keyword evidence="3" id="KW-0418">Kinase</keyword>
<dbReference type="PANTHER" id="PTHR22603:SF93">
    <property type="entry name" value="RE24176P"/>
    <property type="match status" value="1"/>
</dbReference>
<dbReference type="AlphaFoldDB" id="A0A6A6PD98"/>
<keyword evidence="4" id="KW-1185">Reference proteome</keyword>
<reference evidence="3" key="1">
    <citation type="journal article" date="2020" name="Stud. Mycol.">
        <title>101 Dothideomycetes genomes: a test case for predicting lifestyles and emergence of pathogens.</title>
        <authorList>
            <person name="Haridas S."/>
            <person name="Albert R."/>
            <person name="Binder M."/>
            <person name="Bloem J."/>
            <person name="Labutti K."/>
            <person name="Salamov A."/>
            <person name="Andreopoulos B."/>
            <person name="Baker S."/>
            <person name="Barry K."/>
            <person name="Bills G."/>
            <person name="Bluhm B."/>
            <person name="Cannon C."/>
            <person name="Castanera R."/>
            <person name="Culley D."/>
            <person name="Daum C."/>
            <person name="Ezra D."/>
            <person name="Gonzalez J."/>
            <person name="Henrissat B."/>
            <person name="Kuo A."/>
            <person name="Liang C."/>
            <person name="Lipzen A."/>
            <person name="Lutzoni F."/>
            <person name="Magnuson J."/>
            <person name="Mondo S."/>
            <person name="Nolan M."/>
            <person name="Ohm R."/>
            <person name="Pangilinan J."/>
            <person name="Park H.-J."/>
            <person name="Ramirez L."/>
            <person name="Alfaro M."/>
            <person name="Sun H."/>
            <person name="Tritt A."/>
            <person name="Yoshinaga Y."/>
            <person name="Zwiers L.-H."/>
            <person name="Turgeon B."/>
            <person name="Goodwin S."/>
            <person name="Spatafora J."/>
            <person name="Crous P."/>
            <person name="Grigoriev I."/>
        </authorList>
    </citation>
    <scope>NUCLEOTIDE SEQUENCE</scope>
    <source>
        <strain evidence="3">ATCC 16933</strain>
    </source>
</reference>
<feature type="compositionally biased region" description="Polar residues" evidence="2">
    <location>
        <begin position="34"/>
        <end position="47"/>
    </location>
</feature>
<accession>A0A6A6PD98</accession>
<dbReference type="GO" id="GO:0004305">
    <property type="term" value="F:ethanolamine kinase activity"/>
    <property type="evidence" value="ECO:0007669"/>
    <property type="project" value="TreeGrafter"/>
</dbReference>
<dbReference type="GO" id="GO:0005737">
    <property type="term" value="C:cytoplasm"/>
    <property type="evidence" value="ECO:0007669"/>
    <property type="project" value="TreeGrafter"/>
</dbReference>
<dbReference type="GO" id="GO:0004103">
    <property type="term" value="F:choline kinase activity"/>
    <property type="evidence" value="ECO:0007669"/>
    <property type="project" value="TreeGrafter"/>
</dbReference>
<dbReference type="Gene3D" id="3.30.200.20">
    <property type="entry name" value="Phosphorylase Kinase, domain 1"/>
    <property type="match status" value="1"/>
</dbReference>
<dbReference type="SUPFAM" id="SSF56112">
    <property type="entry name" value="Protein kinase-like (PK-like)"/>
    <property type="match status" value="1"/>
</dbReference>
<comment type="similarity">
    <text evidence="1">Belongs to the choline/ethanolamine kinase family.</text>
</comment>